<accession>A0A3G1KRZ1</accession>
<dbReference type="PANTHER" id="PTHR36577">
    <property type="entry name" value="DUF521 DOMAIN PROTEIN (AFU_ORTHOLOGUE AFUA_6G00490)"/>
    <property type="match status" value="1"/>
</dbReference>
<proteinExistence type="predicted"/>
<evidence type="ECO:0000313" key="5">
    <source>
        <dbReference type="Proteomes" id="UP000323521"/>
    </source>
</evidence>
<keyword evidence="1" id="KW-0408">Iron</keyword>
<name>A0A3G1KRZ1_FORW1</name>
<organism evidence="4 5">
    <name type="scientific">Formimonas warabiya</name>
    <dbReference type="NCBI Taxonomy" id="1761012"/>
    <lineage>
        <taxon>Bacteria</taxon>
        <taxon>Bacillati</taxon>
        <taxon>Bacillota</taxon>
        <taxon>Clostridia</taxon>
        <taxon>Eubacteriales</taxon>
        <taxon>Peptococcaceae</taxon>
        <taxon>Candidatus Formimonas</taxon>
    </lineage>
</organism>
<gene>
    <name evidence="4" type="ORF">DCMF_10580</name>
</gene>
<keyword evidence="2" id="KW-0456">Lyase</keyword>
<protein>
    <recommendedName>
        <fullName evidence="3">Phosphomevalonate dehydratase large subunit-like domain-containing protein</fullName>
    </recommendedName>
</protein>
<evidence type="ECO:0000256" key="2">
    <source>
        <dbReference type="ARBA" id="ARBA00023239"/>
    </source>
</evidence>
<dbReference type="EMBL" id="CP017634">
    <property type="protein sequence ID" value="ATW25154.1"/>
    <property type="molecule type" value="Genomic_DNA"/>
</dbReference>
<feature type="domain" description="Phosphomevalonate dehydratase large subunit-like" evidence="3">
    <location>
        <begin position="1"/>
        <end position="412"/>
    </location>
</feature>
<dbReference type="OrthoDB" id="1550274at2"/>
<dbReference type="KEGG" id="fwa:DCMF_10580"/>
<reference evidence="4 5" key="1">
    <citation type="submission" date="2016-10" db="EMBL/GenBank/DDBJ databases">
        <title>Complete Genome Sequence of Peptococcaceae strain DCMF.</title>
        <authorList>
            <person name="Edwards R.J."/>
            <person name="Holland S.I."/>
            <person name="Deshpande N.P."/>
            <person name="Wong Y.K."/>
            <person name="Ertan H."/>
            <person name="Manefield M."/>
            <person name="Russell T.L."/>
            <person name="Lee M.J."/>
        </authorList>
    </citation>
    <scope>NUCLEOTIDE SEQUENCE [LARGE SCALE GENOMIC DNA]</scope>
    <source>
        <strain evidence="4 5">DCMF</strain>
    </source>
</reference>
<sequence length="422" mass="45879">MKLTDDEKRLLDGSEGKLKQKAMEFIVKYAQVLGAEELCQVTKATLFCGAHPYLEVFKSEDIDLIISEMCFCSSEKVILDKMACYCQSCVSPMDPEKWAHLGVSEEEYQKNQEFLRRYLAAGVHLTGTCAPYLVGFIPLMGEHFVTSESSVVLILNSLWGACGNGDGIEAGFCAAVCGRTPLWGNHIMSNRKGTHVFKIESRSASVMDWGLLGYTIGRKLPCHAIPVIDGNFSRPDLHKIKACYAAMAETGGPEMCHIVGITPEAMTLDQACGGKPPRDVMPITEEDLDESLADVSAGGRGEIDFISLGCPHYSIEEIRLVADFLDGKRISSQVELQVWTVYGIKAIADLCGYTEKIRRAGGVLLTSSCPVTHGKIPQGARGMAFDSAKQAHSIAPITSAPVYFGSAEDCLKSALSGKWEGR</sequence>
<dbReference type="PANTHER" id="PTHR36577:SF3">
    <property type="entry name" value="DUF521 DOMAIN PROTEIN (AFU_ORTHOLOGUE AFUA_6G00490)"/>
    <property type="match status" value="1"/>
</dbReference>
<keyword evidence="5" id="KW-1185">Reference proteome</keyword>
<dbReference type="GO" id="GO:0016829">
    <property type="term" value="F:lyase activity"/>
    <property type="evidence" value="ECO:0007669"/>
    <property type="project" value="UniProtKB-KW"/>
</dbReference>
<dbReference type="RefSeq" id="WP_148134409.1">
    <property type="nucleotide sequence ID" value="NZ_CP017634.1"/>
</dbReference>
<evidence type="ECO:0000256" key="1">
    <source>
        <dbReference type="ARBA" id="ARBA00023004"/>
    </source>
</evidence>
<dbReference type="Pfam" id="PF04412">
    <property type="entry name" value="AcnX"/>
    <property type="match status" value="1"/>
</dbReference>
<dbReference type="InterPro" id="IPR007506">
    <property type="entry name" value="PMDh-L-like_dom"/>
</dbReference>
<evidence type="ECO:0000259" key="3">
    <source>
        <dbReference type="Pfam" id="PF04412"/>
    </source>
</evidence>
<dbReference type="Proteomes" id="UP000323521">
    <property type="component" value="Chromosome"/>
</dbReference>
<dbReference type="AlphaFoldDB" id="A0A3G1KRZ1"/>
<evidence type="ECO:0000313" key="4">
    <source>
        <dbReference type="EMBL" id="ATW25154.1"/>
    </source>
</evidence>